<proteinExistence type="predicted"/>
<gene>
    <name evidence="2" type="ORF">EXIGLDRAFT_784480</name>
</gene>
<dbReference type="EMBL" id="KV427270">
    <property type="protein sequence ID" value="KZV77971.1"/>
    <property type="molecule type" value="Genomic_DNA"/>
</dbReference>
<protein>
    <submittedName>
        <fullName evidence="2">Uncharacterized protein</fullName>
    </submittedName>
</protein>
<organism evidence="2 3">
    <name type="scientific">Exidia glandulosa HHB12029</name>
    <dbReference type="NCBI Taxonomy" id="1314781"/>
    <lineage>
        <taxon>Eukaryota</taxon>
        <taxon>Fungi</taxon>
        <taxon>Dikarya</taxon>
        <taxon>Basidiomycota</taxon>
        <taxon>Agaricomycotina</taxon>
        <taxon>Agaricomycetes</taxon>
        <taxon>Auriculariales</taxon>
        <taxon>Exidiaceae</taxon>
        <taxon>Exidia</taxon>
    </lineage>
</organism>
<evidence type="ECO:0000313" key="3">
    <source>
        <dbReference type="Proteomes" id="UP000077266"/>
    </source>
</evidence>
<dbReference type="Proteomes" id="UP000077266">
    <property type="component" value="Unassembled WGS sequence"/>
</dbReference>
<feature type="region of interest" description="Disordered" evidence="1">
    <location>
        <begin position="578"/>
        <end position="606"/>
    </location>
</feature>
<feature type="compositionally biased region" description="Low complexity" evidence="1">
    <location>
        <begin position="22"/>
        <end position="31"/>
    </location>
</feature>
<feature type="region of interest" description="Disordered" evidence="1">
    <location>
        <begin position="1"/>
        <end position="111"/>
    </location>
</feature>
<feature type="compositionally biased region" description="Basic and acidic residues" evidence="1">
    <location>
        <begin position="43"/>
        <end position="67"/>
    </location>
</feature>
<feature type="compositionally biased region" description="Acidic residues" evidence="1">
    <location>
        <begin position="578"/>
        <end position="599"/>
    </location>
</feature>
<feature type="region of interest" description="Disordered" evidence="1">
    <location>
        <begin position="509"/>
        <end position="540"/>
    </location>
</feature>
<sequence>MLGPNAALERPRGRRRRACPVDPADTQPPATQDDDATPADGQPHAENEYDEENAHKPDGDESGSERAGEDDDEVDAALQAKDDVPDPVQATAAETRPTSLMTPPADTGDLTREETAVTVPPPGRVAAPKGTHVPGEGPFLMLEAGSPIPLEKHHYDLSTNNEDFADWLPALEDANKWHVVEDAAKEGMCPQSVLTALRDDINKWATSTIHERVIIKSSWMRVHYVFEVMTSDYPRNLSHVVDPTWFAPFTNGTGWTSTWRIAKVARACYVLAPHWSITDALISHAYDRAHDYDFDPSLLEPFTRCGTALLNAIRAAYRVGDLDTTLLPQPSYDPPLGTGATYWMQFRKYGFHLPRVECLLALDFLQPSPGEKLSSKVKFHIVKCALETLQVLELGPEILDCAPEDDKLTTDIMSAHVVWLRLSQALKMRGGQNRVLEVEMRKMRDFVAEGGLTAVEATTDVRWKVMLVHMKKSHKIACDVLGGPPSPPPTILPQPAGAKTAMQIESEAPTAVDDSESVAQPQLVLDTRPQPRSTTPVDDTVAEPLTAHPLQTRRTKPGYVEIGEDDDDQEEQMVDEEMPIVDEEMPDGDVDVEMVDEEDSTRPLRI</sequence>
<name>A0A166MFD3_EXIGL</name>
<keyword evidence="3" id="KW-1185">Reference proteome</keyword>
<accession>A0A166MFD3</accession>
<reference evidence="2 3" key="1">
    <citation type="journal article" date="2016" name="Mol. Biol. Evol.">
        <title>Comparative Genomics of Early-Diverging Mushroom-Forming Fungi Provides Insights into the Origins of Lignocellulose Decay Capabilities.</title>
        <authorList>
            <person name="Nagy L.G."/>
            <person name="Riley R."/>
            <person name="Tritt A."/>
            <person name="Adam C."/>
            <person name="Daum C."/>
            <person name="Floudas D."/>
            <person name="Sun H."/>
            <person name="Yadav J.S."/>
            <person name="Pangilinan J."/>
            <person name="Larsson K.H."/>
            <person name="Matsuura K."/>
            <person name="Barry K."/>
            <person name="Labutti K."/>
            <person name="Kuo R."/>
            <person name="Ohm R.A."/>
            <person name="Bhattacharya S.S."/>
            <person name="Shirouzu T."/>
            <person name="Yoshinaga Y."/>
            <person name="Martin F.M."/>
            <person name="Grigoriev I.V."/>
            <person name="Hibbett D.S."/>
        </authorList>
    </citation>
    <scope>NUCLEOTIDE SEQUENCE [LARGE SCALE GENOMIC DNA]</scope>
    <source>
        <strain evidence="2 3">HHB12029</strain>
    </source>
</reference>
<evidence type="ECO:0000313" key="2">
    <source>
        <dbReference type="EMBL" id="KZV77971.1"/>
    </source>
</evidence>
<evidence type="ECO:0000256" key="1">
    <source>
        <dbReference type="SAM" id="MobiDB-lite"/>
    </source>
</evidence>
<dbReference type="AlphaFoldDB" id="A0A166MFD3"/>
<dbReference type="InParanoid" id="A0A166MFD3"/>
<feature type="non-terminal residue" evidence="2">
    <location>
        <position position="606"/>
    </location>
</feature>